<keyword evidence="5" id="KW-1185">Reference proteome</keyword>
<dbReference type="Pfam" id="PF07883">
    <property type="entry name" value="Cupin_2"/>
    <property type="match status" value="1"/>
</dbReference>
<reference evidence="5" key="1">
    <citation type="journal article" date="2019" name="Int. J. Syst. Evol. Microbiol.">
        <title>The Global Catalogue of Microorganisms (GCM) 10K type strain sequencing project: providing services to taxonomists for standard genome sequencing and annotation.</title>
        <authorList>
            <consortium name="The Broad Institute Genomics Platform"/>
            <consortium name="The Broad Institute Genome Sequencing Center for Infectious Disease"/>
            <person name="Wu L."/>
            <person name="Ma J."/>
        </authorList>
    </citation>
    <scope>NUCLEOTIDE SEQUENCE [LARGE SCALE GENOMIC DNA]</scope>
    <source>
        <strain evidence="5">KCTC 42087</strain>
    </source>
</reference>
<comment type="caution">
    <text evidence="4">The sequence shown here is derived from an EMBL/GenBank/DDBJ whole genome shotgun (WGS) entry which is preliminary data.</text>
</comment>
<dbReference type="RefSeq" id="WP_378280989.1">
    <property type="nucleotide sequence ID" value="NZ_JBHSON010000007.1"/>
</dbReference>
<keyword evidence="1" id="KW-0223">Dioxygenase</keyword>
<accession>A0ABW0ZQ50</accession>
<protein>
    <submittedName>
        <fullName evidence="4">Cupin domain-containing protein</fullName>
    </submittedName>
</protein>
<evidence type="ECO:0000313" key="4">
    <source>
        <dbReference type="EMBL" id="MFC5745366.1"/>
    </source>
</evidence>
<dbReference type="InterPro" id="IPR011051">
    <property type="entry name" value="RmlC_Cupin_sf"/>
</dbReference>
<dbReference type="SUPFAM" id="SSF51182">
    <property type="entry name" value="RmlC-like cupins"/>
    <property type="match status" value="1"/>
</dbReference>
<dbReference type="EMBL" id="JBHSON010000007">
    <property type="protein sequence ID" value="MFC5745366.1"/>
    <property type="molecule type" value="Genomic_DNA"/>
</dbReference>
<dbReference type="InterPro" id="IPR047183">
    <property type="entry name" value="GDO-like"/>
</dbReference>
<dbReference type="InterPro" id="IPR013096">
    <property type="entry name" value="Cupin_2"/>
</dbReference>
<evidence type="ECO:0000313" key="5">
    <source>
        <dbReference type="Proteomes" id="UP001596074"/>
    </source>
</evidence>
<dbReference type="PANTHER" id="PTHR41517">
    <property type="entry name" value="1,2-DIOXYGENASE PROTEIN-RELATED"/>
    <property type="match status" value="1"/>
</dbReference>
<dbReference type="Gene3D" id="2.60.120.10">
    <property type="entry name" value="Jelly Rolls"/>
    <property type="match status" value="2"/>
</dbReference>
<keyword evidence="2" id="KW-0560">Oxidoreductase</keyword>
<evidence type="ECO:0000256" key="1">
    <source>
        <dbReference type="ARBA" id="ARBA00022964"/>
    </source>
</evidence>
<dbReference type="PANTHER" id="PTHR41517:SF1">
    <property type="entry name" value="CUPIN"/>
    <property type="match status" value="1"/>
</dbReference>
<sequence length="382" mass="42346">MQKKVLQRVVMVVGNPDGPAHGALFIDQIGAPAPALDDLWPSIVITKEEIDAEVERLSEAPRPENGRRRSLIVHPRDVGPGHGLAPGIQVALEVLLPGERTAPIRHNSSQVVFCIAGGGTAIVGARTRSARPFERHDVWNMPSMATYVHVNDTAERQVRLVYSNAALLEKLNIHYVDVNPGESVLGGEETGEESSATPFEETFPLDDEGAWLMCYERLVNPPVNESPSLMWRWHKVKEELDKLHALGPSYRGRRLYLLYNPATGRTNGTTHNFFATMTIRPAGIVDRPHRHTAAAVNYYFQGSGHSTVGGQVHEWKAGDLMLSAPGWAVHNHVSHEEDVYELTVQDSPLNLAMDSLMWQEDLKRPPLLIGSHAGWSTNRDQM</sequence>
<gene>
    <name evidence="4" type="ORF">ACFPZN_07100</name>
</gene>
<evidence type="ECO:0000259" key="3">
    <source>
        <dbReference type="Pfam" id="PF07883"/>
    </source>
</evidence>
<proteinExistence type="predicted"/>
<name>A0ABW0ZQ50_9ACTN</name>
<organism evidence="4 5">
    <name type="scientific">Actinomadura rugatobispora</name>
    <dbReference type="NCBI Taxonomy" id="1994"/>
    <lineage>
        <taxon>Bacteria</taxon>
        <taxon>Bacillati</taxon>
        <taxon>Actinomycetota</taxon>
        <taxon>Actinomycetes</taxon>
        <taxon>Streptosporangiales</taxon>
        <taxon>Thermomonosporaceae</taxon>
        <taxon>Actinomadura</taxon>
    </lineage>
</organism>
<evidence type="ECO:0000256" key="2">
    <source>
        <dbReference type="ARBA" id="ARBA00023002"/>
    </source>
</evidence>
<dbReference type="InterPro" id="IPR014710">
    <property type="entry name" value="RmlC-like_jellyroll"/>
</dbReference>
<feature type="domain" description="Cupin type-2" evidence="3">
    <location>
        <begin position="276"/>
        <end position="338"/>
    </location>
</feature>
<dbReference type="Proteomes" id="UP001596074">
    <property type="component" value="Unassembled WGS sequence"/>
</dbReference>